<gene>
    <name evidence="2" type="ORF">PBT88_01100</name>
</gene>
<feature type="transmembrane region" description="Helical" evidence="1">
    <location>
        <begin position="229"/>
        <end position="262"/>
    </location>
</feature>
<keyword evidence="1" id="KW-0812">Transmembrane</keyword>
<feature type="transmembrane region" description="Helical" evidence="1">
    <location>
        <begin position="32"/>
        <end position="54"/>
    </location>
</feature>
<feature type="transmembrane region" description="Helical" evidence="1">
    <location>
        <begin position="110"/>
        <end position="128"/>
    </location>
</feature>
<keyword evidence="3" id="KW-1185">Reference proteome</keyword>
<feature type="transmembrane region" description="Helical" evidence="1">
    <location>
        <begin position="140"/>
        <end position="160"/>
    </location>
</feature>
<feature type="transmembrane region" description="Helical" evidence="1">
    <location>
        <begin position="274"/>
        <end position="295"/>
    </location>
</feature>
<feature type="transmembrane region" description="Helical" evidence="1">
    <location>
        <begin position="301"/>
        <end position="317"/>
    </location>
</feature>
<feature type="transmembrane region" description="Helical" evidence="1">
    <location>
        <begin position="324"/>
        <end position="344"/>
    </location>
</feature>
<dbReference type="EMBL" id="CP115174">
    <property type="protein sequence ID" value="WBO22783.1"/>
    <property type="molecule type" value="Genomic_DNA"/>
</dbReference>
<evidence type="ECO:0000256" key="1">
    <source>
        <dbReference type="SAM" id="Phobius"/>
    </source>
</evidence>
<reference evidence="2 3" key="1">
    <citation type="submission" date="2022-12" db="EMBL/GenBank/DDBJ databases">
        <title>Sphingomonas abieness sp. nov., an endophytic bacterium isolated from Abies koreana.</title>
        <authorList>
            <person name="Jiang L."/>
            <person name="Lee J."/>
        </authorList>
    </citation>
    <scope>NUCLEOTIDE SEQUENCE [LARGE SCALE GENOMIC DNA]</scope>
    <source>
        <strain evidence="3">PAMB 00755</strain>
    </source>
</reference>
<organism evidence="2 3">
    <name type="scientific">Sphingomonas abietis</name>
    <dbReference type="NCBI Taxonomy" id="3012344"/>
    <lineage>
        <taxon>Bacteria</taxon>
        <taxon>Pseudomonadati</taxon>
        <taxon>Pseudomonadota</taxon>
        <taxon>Alphaproteobacteria</taxon>
        <taxon>Sphingomonadales</taxon>
        <taxon>Sphingomonadaceae</taxon>
        <taxon>Sphingomonas</taxon>
    </lineage>
</organism>
<keyword evidence="1" id="KW-1133">Transmembrane helix</keyword>
<feature type="transmembrane region" description="Helical" evidence="1">
    <location>
        <begin position="166"/>
        <end position="183"/>
    </location>
</feature>
<proteinExistence type="predicted"/>
<evidence type="ECO:0000313" key="3">
    <source>
        <dbReference type="Proteomes" id="UP001210865"/>
    </source>
</evidence>
<sequence length="502" mass="54767">MIALTSSRRPRQVRAEGFESRPHAAEARLFRILAWLCLIILVLSLLPPLAGMFIHVSNDYGEGWSAYWSRAAVGGGVLYPVSNTLIANNYPPLFFYADGYLGSLVGDNIFAGRIIAFLSLLAVAAIIGRIVHMLGSPVRWAWMSALLFLLFATVDFREFVGVSNPQWPGQAVALSSLLLLLRVEPRRLGARDIVPAAAIMVVAGLIKHNQIALPLSVTAWLLLYNRRALLIWCLSGALFAGAAVALLAACFGNAIFLELFGFKRTTDFQNFLDGFVTVADLAGLIVVALVASRSLRRDPRAMLLLIFAALGTVSGLGQRMGAGVFLNAHFDGLIGLVLVCGAFLGLAAEKATPGGPDIRARSRWLLLALAPLLLFAPLNVTRTIGRLIAIPKQQRAWAGMIDGVRSAQGPVLCEMLAVCYWADRPVGIDFFAYGQRLRTGTDPRPLERAIGERRLAAMVIDRNQHYFRGSGRLPEPLPRLIERNYAVVLTAKRDLALMVPRH</sequence>
<keyword evidence="1" id="KW-0472">Membrane</keyword>
<protein>
    <recommendedName>
        <fullName evidence="4">Glycosyltransferase RgtA/B/C/D-like domain-containing protein</fullName>
    </recommendedName>
</protein>
<evidence type="ECO:0008006" key="4">
    <source>
        <dbReference type="Google" id="ProtNLM"/>
    </source>
</evidence>
<dbReference type="RefSeq" id="WP_270077423.1">
    <property type="nucleotide sequence ID" value="NZ_CP115174.1"/>
</dbReference>
<evidence type="ECO:0000313" key="2">
    <source>
        <dbReference type="EMBL" id="WBO22783.1"/>
    </source>
</evidence>
<accession>A0ABY7NQ93</accession>
<dbReference type="Proteomes" id="UP001210865">
    <property type="component" value="Chromosome"/>
</dbReference>
<feature type="transmembrane region" description="Helical" evidence="1">
    <location>
        <begin position="364"/>
        <end position="385"/>
    </location>
</feature>
<name>A0ABY7NQ93_9SPHN</name>